<proteinExistence type="predicted"/>
<accession>A0A562VE64</accession>
<protein>
    <recommendedName>
        <fullName evidence="3">LemA protein</fullName>
    </recommendedName>
</protein>
<organism evidence="1 2">
    <name type="scientific">Stackebrandtia albiflava</name>
    <dbReference type="NCBI Taxonomy" id="406432"/>
    <lineage>
        <taxon>Bacteria</taxon>
        <taxon>Bacillati</taxon>
        <taxon>Actinomycetota</taxon>
        <taxon>Actinomycetes</taxon>
        <taxon>Glycomycetales</taxon>
        <taxon>Glycomycetaceae</taxon>
        <taxon>Stackebrandtia</taxon>
    </lineage>
</organism>
<gene>
    <name evidence="1" type="ORF">LX16_1898</name>
</gene>
<evidence type="ECO:0000313" key="2">
    <source>
        <dbReference type="Proteomes" id="UP000321617"/>
    </source>
</evidence>
<dbReference type="EMBL" id="VLLL01000005">
    <property type="protein sequence ID" value="TWJ16173.1"/>
    <property type="molecule type" value="Genomic_DNA"/>
</dbReference>
<reference evidence="1 2" key="1">
    <citation type="journal article" date="2013" name="Stand. Genomic Sci.">
        <title>Genomic Encyclopedia of Type Strains, Phase I: The one thousand microbial genomes (KMG-I) project.</title>
        <authorList>
            <person name="Kyrpides N.C."/>
            <person name="Woyke T."/>
            <person name="Eisen J.A."/>
            <person name="Garrity G."/>
            <person name="Lilburn T.G."/>
            <person name="Beck B.J."/>
            <person name="Whitman W.B."/>
            <person name="Hugenholtz P."/>
            <person name="Klenk H.P."/>
        </authorList>
    </citation>
    <scope>NUCLEOTIDE SEQUENCE [LARGE SCALE GENOMIC DNA]</scope>
    <source>
        <strain evidence="1 2">DSM 45044</strain>
    </source>
</reference>
<keyword evidence="2" id="KW-1185">Reference proteome</keyword>
<name>A0A562VE64_9ACTN</name>
<comment type="caution">
    <text evidence="1">The sequence shown here is derived from an EMBL/GenBank/DDBJ whole genome shotgun (WGS) entry which is preliminary data.</text>
</comment>
<dbReference type="OrthoDB" id="5191575at2"/>
<sequence>MWWLVVVVVVVAVLGTYLTWTATRVERLHARAVDADAALSGKLDIRAKTALALADTEAPRLGRHAEALRAAGHASLDSLPEERETAENDLTRVLRELPLPPDDPALEEVRRVNRRVAIARQVHTDVVRDAVATRHRWVVRLFGLTRRLPRPRYFNMDNPD</sequence>
<evidence type="ECO:0000313" key="1">
    <source>
        <dbReference type="EMBL" id="TWJ16173.1"/>
    </source>
</evidence>
<dbReference type="RefSeq" id="WP_147136124.1">
    <property type="nucleotide sequence ID" value="NZ_BAABIJ010000001.1"/>
</dbReference>
<dbReference type="Proteomes" id="UP000321617">
    <property type="component" value="Unassembled WGS sequence"/>
</dbReference>
<dbReference type="AlphaFoldDB" id="A0A562VE64"/>
<evidence type="ECO:0008006" key="3">
    <source>
        <dbReference type="Google" id="ProtNLM"/>
    </source>
</evidence>